<dbReference type="EMBL" id="HBFB01018163">
    <property type="protein sequence ID" value="CAD8681540.1"/>
    <property type="molecule type" value="Transcribed_RNA"/>
</dbReference>
<comment type="subunit">
    <text evidence="13">Component of the MCM2-7 complex.</text>
</comment>
<dbReference type="GO" id="GO:0016787">
    <property type="term" value="F:hydrolase activity"/>
    <property type="evidence" value="ECO:0007669"/>
    <property type="project" value="UniProtKB-KW"/>
</dbReference>
<dbReference type="GO" id="GO:0042555">
    <property type="term" value="C:MCM complex"/>
    <property type="evidence" value="ECO:0007669"/>
    <property type="project" value="UniProtKB-UniRule"/>
</dbReference>
<feature type="region of interest" description="Disordered" evidence="14">
    <location>
        <begin position="1"/>
        <end position="122"/>
    </location>
</feature>
<evidence type="ECO:0000256" key="9">
    <source>
        <dbReference type="ARBA" id="ARBA00023242"/>
    </source>
</evidence>
<keyword evidence="9 13" id="KW-0539">Nucleus</keyword>
<evidence type="ECO:0000256" key="12">
    <source>
        <dbReference type="RuleBase" id="RU004070"/>
    </source>
</evidence>
<reference evidence="16" key="1">
    <citation type="submission" date="2021-01" db="EMBL/GenBank/DDBJ databases">
        <authorList>
            <person name="Corre E."/>
            <person name="Pelletier E."/>
            <person name="Niang G."/>
            <person name="Scheremetjew M."/>
            <person name="Finn R."/>
            <person name="Kale V."/>
            <person name="Holt S."/>
            <person name="Cochrane G."/>
            <person name="Meng A."/>
            <person name="Brown T."/>
            <person name="Cohen L."/>
        </authorList>
    </citation>
    <scope>NUCLEOTIDE SEQUENCE</scope>
    <source>
        <strain evidence="16">SAG 11-49</strain>
    </source>
</reference>
<evidence type="ECO:0000256" key="7">
    <source>
        <dbReference type="ARBA" id="ARBA00022840"/>
    </source>
</evidence>
<keyword evidence="7 12" id="KW-0067">ATP-binding</keyword>
<dbReference type="InterPro" id="IPR001208">
    <property type="entry name" value="MCM_dom"/>
</dbReference>
<comment type="subcellular location">
    <subcellularLocation>
        <location evidence="1">Nucleus</location>
    </subcellularLocation>
</comment>
<comment type="similarity">
    <text evidence="2 12">Belongs to the MCM family.</text>
</comment>
<dbReference type="InterPro" id="IPR033762">
    <property type="entry name" value="MCM_OB"/>
</dbReference>
<dbReference type="Pfam" id="PF14551">
    <property type="entry name" value="MCM_N"/>
    <property type="match status" value="1"/>
</dbReference>
<dbReference type="Pfam" id="PF17855">
    <property type="entry name" value="MCM_lid"/>
    <property type="match status" value="1"/>
</dbReference>
<dbReference type="InterPro" id="IPR027925">
    <property type="entry name" value="MCM_N"/>
</dbReference>
<proteinExistence type="inferred from homology"/>
<dbReference type="EC" id="3.6.4.12" evidence="13"/>
<dbReference type="SUPFAM" id="SSF52540">
    <property type="entry name" value="P-loop containing nucleoside triphosphate hydrolases"/>
    <property type="match status" value="1"/>
</dbReference>
<dbReference type="InterPro" id="IPR027417">
    <property type="entry name" value="P-loop_NTPase"/>
</dbReference>
<evidence type="ECO:0000313" key="16">
    <source>
        <dbReference type="EMBL" id="CAD8681540.1"/>
    </source>
</evidence>
<dbReference type="PANTHER" id="PTHR11630">
    <property type="entry name" value="DNA REPLICATION LICENSING FACTOR MCM FAMILY MEMBER"/>
    <property type="match status" value="1"/>
</dbReference>
<dbReference type="GO" id="GO:1902975">
    <property type="term" value="P:mitotic DNA replication initiation"/>
    <property type="evidence" value="ECO:0007669"/>
    <property type="project" value="TreeGrafter"/>
</dbReference>
<dbReference type="PANTHER" id="PTHR11630:SF66">
    <property type="entry name" value="DNA REPLICATION LICENSING FACTOR MCM4"/>
    <property type="match status" value="1"/>
</dbReference>
<evidence type="ECO:0000256" key="11">
    <source>
        <dbReference type="ARBA" id="ARBA00053280"/>
    </source>
</evidence>
<feature type="compositionally biased region" description="Low complexity" evidence="14">
    <location>
        <begin position="38"/>
        <end position="49"/>
    </location>
</feature>
<dbReference type="GO" id="GO:0005524">
    <property type="term" value="F:ATP binding"/>
    <property type="evidence" value="ECO:0007669"/>
    <property type="project" value="UniProtKB-UniRule"/>
</dbReference>
<dbReference type="GO" id="GO:0017116">
    <property type="term" value="F:single-stranded DNA helicase activity"/>
    <property type="evidence" value="ECO:0007669"/>
    <property type="project" value="TreeGrafter"/>
</dbReference>
<comment type="function">
    <text evidence="13">Acts as component of the MCM2-7 complex (MCM complex) which is the replicative helicase essential for 'once per cell cycle' DNA replication initiation and elongation in eukaryotic cells. The active ATPase sites in the MCM2-7 ring are formed through the interaction surfaces of two neighboring subunits such that a critical structure of a conserved arginine finger motif is provided in trans relative to the ATP-binding site of the Walker A box of the adjacent subunit. The six ATPase active sites, however, are likely to contribute differentially to the complex helicase activity.</text>
</comment>
<evidence type="ECO:0000256" key="8">
    <source>
        <dbReference type="ARBA" id="ARBA00023125"/>
    </source>
</evidence>
<dbReference type="AlphaFoldDB" id="A0A7S0RMD4"/>
<keyword evidence="5 13" id="KW-0378">Hydrolase</keyword>
<evidence type="ECO:0000256" key="2">
    <source>
        <dbReference type="ARBA" id="ARBA00008010"/>
    </source>
</evidence>
<protein>
    <recommendedName>
        <fullName evidence="13">DNA replication licensing factor MCM4</fullName>
        <ecNumber evidence="13">3.6.4.12</ecNumber>
    </recommendedName>
</protein>
<feature type="domain" description="MCM C-terminal AAA(+) ATPase" evidence="15">
    <location>
        <begin position="527"/>
        <end position="732"/>
    </location>
</feature>
<comment type="catalytic activity">
    <reaction evidence="10 13">
        <text>ATP + H2O = ADP + phosphate + H(+)</text>
        <dbReference type="Rhea" id="RHEA:13065"/>
        <dbReference type="ChEBI" id="CHEBI:15377"/>
        <dbReference type="ChEBI" id="CHEBI:15378"/>
        <dbReference type="ChEBI" id="CHEBI:30616"/>
        <dbReference type="ChEBI" id="CHEBI:43474"/>
        <dbReference type="ChEBI" id="CHEBI:456216"/>
        <dbReference type="EC" id="3.6.4.12"/>
    </reaction>
</comment>
<dbReference type="InterPro" id="IPR012340">
    <property type="entry name" value="NA-bd_OB-fold"/>
</dbReference>
<dbReference type="InterPro" id="IPR031327">
    <property type="entry name" value="MCM"/>
</dbReference>
<dbReference type="Gene3D" id="3.30.1640.10">
    <property type="entry name" value="mini-chromosome maintenance (MCM) complex, chain A, domain 1"/>
    <property type="match status" value="1"/>
</dbReference>
<evidence type="ECO:0000256" key="4">
    <source>
        <dbReference type="ARBA" id="ARBA00022741"/>
    </source>
</evidence>
<dbReference type="InterPro" id="IPR018525">
    <property type="entry name" value="MCM_CS"/>
</dbReference>
<gene>
    <name evidence="16" type="ORF">CLEI1391_LOCUS10191</name>
</gene>
<feature type="compositionally biased region" description="Low complexity" evidence="14">
    <location>
        <begin position="65"/>
        <end position="80"/>
    </location>
</feature>
<organism evidence="16">
    <name type="scientific">Chlamydomonas leiostraca</name>
    <dbReference type="NCBI Taxonomy" id="1034604"/>
    <lineage>
        <taxon>Eukaryota</taxon>
        <taxon>Viridiplantae</taxon>
        <taxon>Chlorophyta</taxon>
        <taxon>core chlorophytes</taxon>
        <taxon>Chlorophyceae</taxon>
        <taxon>CS clade</taxon>
        <taxon>Chlamydomonadales</taxon>
        <taxon>Chlamydomonadaceae</taxon>
        <taxon>Chlamydomonas</taxon>
    </lineage>
</organism>
<keyword evidence="6 13" id="KW-0347">Helicase</keyword>
<evidence type="ECO:0000256" key="14">
    <source>
        <dbReference type="SAM" id="MobiDB-lite"/>
    </source>
</evidence>
<keyword evidence="4 12" id="KW-0547">Nucleotide-binding</keyword>
<dbReference type="Gene3D" id="3.40.50.300">
    <property type="entry name" value="P-loop containing nucleotide triphosphate hydrolases"/>
    <property type="match status" value="1"/>
</dbReference>
<dbReference type="FunFam" id="2.20.28.10:FF:000003">
    <property type="entry name" value="DNA helicase"/>
    <property type="match status" value="1"/>
</dbReference>
<evidence type="ECO:0000256" key="3">
    <source>
        <dbReference type="ARBA" id="ARBA00022705"/>
    </source>
</evidence>
<dbReference type="GO" id="GO:0006271">
    <property type="term" value="P:DNA strand elongation involved in DNA replication"/>
    <property type="evidence" value="ECO:0007669"/>
    <property type="project" value="TreeGrafter"/>
</dbReference>
<accession>A0A7S0RMD4</accession>
<keyword evidence="3 13" id="KW-0235">DNA replication</keyword>
<dbReference type="PROSITE" id="PS00847">
    <property type="entry name" value="MCM_1"/>
    <property type="match status" value="1"/>
</dbReference>
<evidence type="ECO:0000256" key="5">
    <source>
        <dbReference type="ARBA" id="ARBA00022801"/>
    </source>
</evidence>
<evidence type="ECO:0000259" key="15">
    <source>
        <dbReference type="PROSITE" id="PS50051"/>
    </source>
</evidence>
<dbReference type="InterPro" id="IPR008047">
    <property type="entry name" value="MCM_4"/>
</dbReference>
<evidence type="ECO:0000256" key="10">
    <source>
        <dbReference type="ARBA" id="ARBA00047995"/>
    </source>
</evidence>
<comment type="function">
    <text evidence="11">Probable component of the MCM2-7 complex (MCM complex) that may function as a DNA helicase and which is essential to undergo a single round of replication initiation and elongation per cell cycle in eukaryotic cells.</text>
</comment>
<dbReference type="PRINTS" id="PR01660">
    <property type="entry name" value="MCMPROTEIN4"/>
</dbReference>
<dbReference type="FunFam" id="3.40.50.300:FF:000217">
    <property type="entry name" value="DNA helicase"/>
    <property type="match status" value="1"/>
</dbReference>
<dbReference type="PRINTS" id="PR01657">
    <property type="entry name" value="MCMFAMILY"/>
</dbReference>
<dbReference type="Gene3D" id="2.20.28.10">
    <property type="match status" value="1"/>
</dbReference>
<dbReference type="InterPro" id="IPR041562">
    <property type="entry name" value="MCM_lid"/>
</dbReference>
<dbReference type="GO" id="GO:0003697">
    <property type="term" value="F:single-stranded DNA binding"/>
    <property type="evidence" value="ECO:0007669"/>
    <property type="project" value="TreeGrafter"/>
</dbReference>
<dbReference type="GO" id="GO:0000347">
    <property type="term" value="C:THO complex"/>
    <property type="evidence" value="ECO:0007669"/>
    <property type="project" value="UniProtKB-ARBA"/>
</dbReference>
<evidence type="ECO:0000256" key="13">
    <source>
        <dbReference type="RuleBase" id="RU368062"/>
    </source>
</evidence>
<dbReference type="SUPFAM" id="SSF50249">
    <property type="entry name" value="Nucleic acid-binding proteins"/>
    <property type="match status" value="1"/>
</dbReference>
<dbReference type="SMART" id="SM00350">
    <property type="entry name" value="MCM"/>
    <property type="match status" value="1"/>
</dbReference>
<name>A0A7S0RMD4_9CHLO</name>
<dbReference type="GO" id="GO:0000727">
    <property type="term" value="P:double-strand break repair via break-induced replication"/>
    <property type="evidence" value="ECO:0007669"/>
    <property type="project" value="TreeGrafter"/>
</dbReference>
<evidence type="ECO:0000256" key="6">
    <source>
        <dbReference type="ARBA" id="ARBA00022806"/>
    </source>
</evidence>
<sequence length="946" mass="100993">MAGRKKNSQSQEADPSPGQSGRRSTRSRAGADSPSVGAQPQPSNAPAQQELPAIPENNAMEVDGAAARPTASEATAPAPSVNRSQLPGGATPLTGRTGGPHSFSRGTFGGRTPPSHRHPLRADLGGAARRPLVAMPPAISGDVAPMDDPDAALGDNTFIWGTTVSVAAISTAARRFFNTYCEEGSDRPKYVALVAQACANRDFCVNLDTHDLRAADPELYAKLVAYPREVMPLLDEVAREVAVAAAAAEDIDPEQPPYIMVRAFNLAQVRTIRDLDPAHIDTLVSVQGMVTRSSSIIPDLRTAHFRCEKCAAVHEVLNDSGRVSEPEKCDGCGSKWTCALVHNACSFTNKQLVKMQEKPNDIPEGETPHSVNLYVYEGNVDVCRPGDRVTITGTYRAAPIRTNPRQRSLHAVFRTYIDVMHIQRDEQGRLFTVAAAKVAAQEAAATQAAEAAQVGSQPRPAVSGGTTAPPPTSGGARPAGSTHNTGEDEFFAPEGAGTQYAALGTELHEDVLSREAEIRALAADPQLEARLIASFAPNIWEMEDVKRGLLCQLFGGLGKSFPGGRVRGEINALLVGDPSVSKSQLLAYVHALAPRGIYTSGKGSSAVGLTAYVSKDPETRELVLESGALVLSDRGICCIDEFDKMSDAARSMLHEAMEQQTVSVAKAGLISTLNARASVCACANPIGSRYNPALSVSENINLPPTLLTRFDLIYLVLDKYDEDKDRRLARHLISLYHDGATGAARPHGGAEPIPHDLLRDYIAYARARVQPQLTDAAASKLVSVYQDMRRDGRERKVVVATPRQLESLIRLSEAHARMRLKDTVGAEEVEAATRLWYTAMSGSAAGAHGGIDLENIHTGQSAAQRERTKTLAADLRKLLAQSPAGATTSVAELLAGMAPYGVTREQLVTLLRELSDIVTLDERTGIIRPRRNIVAANAGPAAVEVA</sequence>
<dbReference type="Pfam" id="PF00493">
    <property type="entry name" value="MCM"/>
    <property type="match status" value="1"/>
</dbReference>
<feature type="compositionally biased region" description="Low complexity" evidence="14">
    <location>
        <begin position="449"/>
        <end position="481"/>
    </location>
</feature>
<keyword evidence="8 12" id="KW-0238">DNA-binding</keyword>
<dbReference type="Pfam" id="PF17207">
    <property type="entry name" value="MCM_OB"/>
    <property type="match status" value="1"/>
</dbReference>
<evidence type="ECO:0000256" key="1">
    <source>
        <dbReference type="ARBA" id="ARBA00004123"/>
    </source>
</evidence>
<dbReference type="PROSITE" id="PS50051">
    <property type="entry name" value="MCM_2"/>
    <property type="match status" value="1"/>
</dbReference>
<dbReference type="Gene3D" id="2.40.50.140">
    <property type="entry name" value="Nucleic acid-binding proteins"/>
    <property type="match status" value="1"/>
</dbReference>
<feature type="region of interest" description="Disordered" evidence="14">
    <location>
        <begin position="449"/>
        <end position="492"/>
    </location>
</feature>